<evidence type="ECO:0000256" key="1">
    <source>
        <dbReference type="ARBA" id="ARBA00014124"/>
    </source>
</evidence>
<dbReference type="Proteomes" id="UP000011021">
    <property type="component" value="Unassembled WGS sequence"/>
</dbReference>
<accession>E7RUZ8</accession>
<dbReference type="HOGENOM" id="CLU_017952_4_0_4"/>
<evidence type="ECO:0000256" key="2">
    <source>
        <dbReference type="ARBA" id="ARBA00023287"/>
    </source>
</evidence>
<evidence type="ECO:0000313" key="8">
    <source>
        <dbReference type="EMBL" id="EFV95602.1"/>
    </source>
</evidence>
<comment type="subunit">
    <text evidence="4">Homododecamer. Tetramer of trimer.</text>
</comment>
<dbReference type="Pfam" id="PF00263">
    <property type="entry name" value="Secretin"/>
    <property type="match status" value="1"/>
</dbReference>
<feature type="domain" description="Type II/III secretion system secretin-like" evidence="6">
    <location>
        <begin position="249"/>
        <end position="403"/>
    </location>
</feature>
<dbReference type="PRINTS" id="PR00811">
    <property type="entry name" value="BCTERIALGSPD"/>
</dbReference>
<dbReference type="AlphaFoldDB" id="E7RUZ8"/>
<evidence type="ECO:0000313" key="9">
    <source>
        <dbReference type="Proteomes" id="UP000011021"/>
    </source>
</evidence>
<dbReference type="PANTHER" id="PTHR30332:SF17">
    <property type="entry name" value="TYPE IV PILIATION SYSTEM PROTEIN DR_0774-RELATED"/>
    <property type="match status" value="1"/>
</dbReference>
<organism evidence="8 9">
    <name type="scientific">Lautropia mirabilis ATCC 51599</name>
    <dbReference type="NCBI Taxonomy" id="887898"/>
    <lineage>
        <taxon>Bacteria</taxon>
        <taxon>Pseudomonadati</taxon>
        <taxon>Pseudomonadota</taxon>
        <taxon>Betaproteobacteria</taxon>
        <taxon>Burkholderiales</taxon>
        <taxon>Burkholderiaceae</taxon>
        <taxon>Lautropia</taxon>
    </lineage>
</organism>
<dbReference type="InterPro" id="IPR032789">
    <property type="entry name" value="T2SS-T3SS_pil_N"/>
</dbReference>
<protein>
    <recommendedName>
        <fullName evidence="1">Type IV pilus biogenesis and competence protein PilQ</fullName>
    </recommendedName>
</protein>
<evidence type="ECO:0000259" key="7">
    <source>
        <dbReference type="Pfam" id="PF13629"/>
    </source>
</evidence>
<keyword evidence="9" id="KW-1185">Reference proteome</keyword>
<evidence type="ECO:0000256" key="4">
    <source>
        <dbReference type="ARBA" id="ARBA00025897"/>
    </source>
</evidence>
<dbReference type="InterPro" id="IPR004845">
    <property type="entry name" value="T2SS_GspD_CS"/>
</dbReference>
<evidence type="ECO:0000259" key="6">
    <source>
        <dbReference type="Pfam" id="PF00263"/>
    </source>
</evidence>
<gene>
    <name evidence="8" type="ORF">HMPREF0551_0510</name>
</gene>
<evidence type="ECO:0000256" key="5">
    <source>
        <dbReference type="RuleBase" id="RU004003"/>
    </source>
</evidence>
<name>E7RUZ8_9BURK</name>
<dbReference type="InterPro" id="IPR001775">
    <property type="entry name" value="GspD/PilQ"/>
</dbReference>
<dbReference type="GO" id="GO:0030420">
    <property type="term" value="P:establishment of competence for transformation"/>
    <property type="evidence" value="ECO:0007669"/>
    <property type="project" value="UniProtKB-KW"/>
</dbReference>
<reference evidence="8 9" key="1">
    <citation type="submission" date="2010-12" db="EMBL/GenBank/DDBJ databases">
        <authorList>
            <person name="Muzny D."/>
            <person name="Qin X."/>
            <person name="Deng J."/>
            <person name="Jiang H."/>
            <person name="Liu Y."/>
            <person name="Qu J."/>
            <person name="Song X.-Z."/>
            <person name="Zhang L."/>
            <person name="Thornton R."/>
            <person name="Coyle M."/>
            <person name="Francisco L."/>
            <person name="Jackson L."/>
            <person name="Javaid M."/>
            <person name="Korchina V."/>
            <person name="Kovar C."/>
            <person name="Mata R."/>
            <person name="Mathew T."/>
            <person name="Ngo R."/>
            <person name="Nguyen L."/>
            <person name="Nguyen N."/>
            <person name="Okwuonu G."/>
            <person name="Ongeri F."/>
            <person name="Pham C."/>
            <person name="Simmons D."/>
            <person name="Wilczek-Boney K."/>
            <person name="Hale W."/>
            <person name="Jakkamsetti A."/>
            <person name="Pham P."/>
            <person name="Ruth R."/>
            <person name="San Lucas F."/>
            <person name="Warren J."/>
            <person name="Zhang J."/>
            <person name="Zhao Z."/>
            <person name="Zhou C."/>
            <person name="Zhu D."/>
            <person name="Lee S."/>
            <person name="Bess C."/>
            <person name="Blankenburg K."/>
            <person name="Forbes L."/>
            <person name="Fu Q."/>
            <person name="Gubbala S."/>
            <person name="Hirani K."/>
            <person name="Jayaseelan J.C."/>
            <person name="Lara F."/>
            <person name="Munidasa M."/>
            <person name="Palculict T."/>
            <person name="Patil S."/>
            <person name="Pu L.-L."/>
            <person name="Saada N."/>
            <person name="Tang L."/>
            <person name="Weissenberger G."/>
            <person name="Zhu Y."/>
            <person name="Hemphill L."/>
            <person name="Shang Y."/>
            <person name="Youmans B."/>
            <person name="Ayvaz T."/>
            <person name="Ross M."/>
            <person name="Santibanez J."/>
            <person name="Aqrawi P."/>
            <person name="Gross S."/>
            <person name="Joshi V."/>
            <person name="Fowler G."/>
            <person name="Nazareth L."/>
            <person name="Reid J."/>
            <person name="Worley K."/>
            <person name="Petrosino J."/>
            <person name="Highlander S."/>
            <person name="Gibbs R."/>
        </authorList>
    </citation>
    <scope>NUCLEOTIDE SEQUENCE [LARGE SCALE GENOMIC DNA]</scope>
    <source>
        <strain evidence="8 9">ATCC 51599</strain>
    </source>
</reference>
<dbReference type="PROSITE" id="PS00875">
    <property type="entry name" value="T2SP_D"/>
    <property type="match status" value="1"/>
</dbReference>
<dbReference type="RefSeq" id="WP_005672521.1">
    <property type="nucleotide sequence ID" value="NZ_CP146288.1"/>
</dbReference>
<dbReference type="GO" id="GO:0009306">
    <property type="term" value="P:protein secretion"/>
    <property type="evidence" value="ECO:0007669"/>
    <property type="project" value="InterPro"/>
</dbReference>
<comment type="function">
    <text evidence="3">Required for type IV pilus biogenesis and competence. Could function as a pore for exit of the pilus but also as a channel for entry of heme and antimicrobial agents and uptake of transforming DNA.</text>
</comment>
<dbReference type="STRING" id="887898.HMPREF0551_0510"/>
<dbReference type="EMBL" id="AEQP01000002">
    <property type="protein sequence ID" value="EFV95602.1"/>
    <property type="molecule type" value="Genomic_DNA"/>
</dbReference>
<dbReference type="GO" id="GO:0015627">
    <property type="term" value="C:type II protein secretion system complex"/>
    <property type="evidence" value="ECO:0007669"/>
    <property type="project" value="TreeGrafter"/>
</dbReference>
<dbReference type="InterPro" id="IPR004846">
    <property type="entry name" value="T2SS/T3SS_dom"/>
</dbReference>
<proteinExistence type="inferred from homology"/>
<dbReference type="PANTHER" id="PTHR30332">
    <property type="entry name" value="PROBABLE GENERAL SECRETION PATHWAY PROTEIN D"/>
    <property type="match status" value="1"/>
</dbReference>
<keyword evidence="2" id="KW-0178">Competence</keyword>
<dbReference type="eggNOG" id="COG4964">
    <property type="taxonomic scope" value="Bacteria"/>
</dbReference>
<dbReference type="Pfam" id="PF13629">
    <property type="entry name" value="T2SS-T3SS_pil_N"/>
    <property type="match status" value="1"/>
</dbReference>
<sequence>MTTRMNEVGAAASVLRPSSTMTSTDAIETITLSLGQGHLMEVGQVLRIALGSGRVLQANWLDDRQLLLIPEAPGETTLHLWLKGGGIRKYQILVTESNSVRLAQDMNLLLGENSGVRARALGDRILLEGQNPTEEGAWRAAELVKRYPQVISLVSRRGYEQMINLEVKMIEIGRNALKQLGVRWQGGGAGDWAVSGPSFGVIGDFKRSGAFLPEGGAAATRGFAVAPRIHPFATSASMVSSLSSMIDLMVQNGDAAVLAEPRLSTRSGGKARFVAGGELPIPVLSANGAANVDFKEYGVRFEVEPVVNAQGVISASLHTEVSSIDDEVTVMGVPGLRKQSSNTDVNLRPGETLVIAGMVRNEMSGAITKIPGLGDLPILGHLFRSKRFRQRESEMVVLITPRLSEQGSAPAVDPRVQALQQRADALKKQFDMLD</sequence>
<feature type="domain" description="Pilus formation protein N-terminal" evidence="7">
    <location>
        <begin position="28"/>
        <end position="95"/>
    </location>
</feature>
<dbReference type="InterPro" id="IPR050810">
    <property type="entry name" value="Bact_Secretion_Sys_Channel"/>
</dbReference>
<evidence type="ECO:0000256" key="3">
    <source>
        <dbReference type="ARBA" id="ARBA00024678"/>
    </source>
</evidence>
<comment type="similarity">
    <text evidence="5">Belongs to the bacterial secretin family.</text>
</comment>
<comment type="caution">
    <text evidence="8">The sequence shown here is derived from an EMBL/GenBank/DDBJ whole genome shotgun (WGS) entry which is preliminary data.</text>
</comment>